<dbReference type="Proteomes" id="UP000599109">
    <property type="component" value="Unassembled WGS sequence"/>
</dbReference>
<evidence type="ECO:0000313" key="1">
    <source>
        <dbReference type="EMBL" id="MBL0394269.1"/>
    </source>
</evidence>
<proteinExistence type="predicted"/>
<sequence length="84" mass="9512">MSQSIPSFDQLPDAAFVREAQLVRNCRRPEVPAPLPFSPATLWRMVKLGRFPKPSKLSDRVTAWRVGDVRAWLRAAAEHGRSEV</sequence>
<dbReference type="InterPro" id="IPR010260">
    <property type="entry name" value="AlpA"/>
</dbReference>
<name>A0A936Z3J5_9BURK</name>
<keyword evidence="2" id="KW-1185">Reference proteome</keyword>
<protein>
    <submittedName>
        <fullName evidence="1">AlpA family phage regulatory protein</fullName>
    </submittedName>
</protein>
<dbReference type="EMBL" id="JAEQNE010000007">
    <property type="protein sequence ID" value="MBL0394269.1"/>
    <property type="molecule type" value="Genomic_DNA"/>
</dbReference>
<dbReference type="Gene3D" id="1.10.238.160">
    <property type="match status" value="1"/>
</dbReference>
<evidence type="ECO:0000313" key="2">
    <source>
        <dbReference type="Proteomes" id="UP000599109"/>
    </source>
</evidence>
<organism evidence="1 2">
    <name type="scientific">Ramlibacter monticola</name>
    <dbReference type="NCBI Taxonomy" id="1926872"/>
    <lineage>
        <taxon>Bacteria</taxon>
        <taxon>Pseudomonadati</taxon>
        <taxon>Pseudomonadota</taxon>
        <taxon>Betaproteobacteria</taxon>
        <taxon>Burkholderiales</taxon>
        <taxon>Comamonadaceae</taxon>
        <taxon>Ramlibacter</taxon>
    </lineage>
</organism>
<dbReference type="Pfam" id="PF05930">
    <property type="entry name" value="Phage_AlpA"/>
    <property type="match status" value="1"/>
</dbReference>
<dbReference type="RefSeq" id="WP_201676925.1">
    <property type="nucleotide sequence ID" value="NZ_JAEQNE010000007.1"/>
</dbReference>
<gene>
    <name evidence="1" type="ORF">JJ685_24230</name>
</gene>
<dbReference type="AlphaFoldDB" id="A0A936Z3J5"/>
<reference evidence="1 2" key="1">
    <citation type="journal article" date="2017" name="Int. J. Syst. Evol. Microbiol.">
        <title>Ramlibacter monticola sp. nov., isolated from forest soil.</title>
        <authorList>
            <person name="Chaudhary D.K."/>
            <person name="Kim J."/>
        </authorList>
    </citation>
    <scope>NUCLEOTIDE SEQUENCE [LARGE SCALE GENOMIC DNA]</scope>
    <source>
        <strain evidence="1 2">KACC 19175</strain>
    </source>
</reference>
<comment type="caution">
    <text evidence="1">The sequence shown here is derived from an EMBL/GenBank/DDBJ whole genome shotgun (WGS) entry which is preliminary data.</text>
</comment>
<accession>A0A936Z3J5</accession>